<evidence type="ECO:0000256" key="1">
    <source>
        <dbReference type="SAM" id="SignalP"/>
    </source>
</evidence>
<evidence type="ECO:0000313" key="3">
    <source>
        <dbReference type="EMBL" id="AFM13170.1"/>
    </source>
</evidence>
<feature type="domain" description="SH3b" evidence="2">
    <location>
        <begin position="155"/>
        <end position="214"/>
    </location>
</feature>
<reference evidence="3 4" key="1">
    <citation type="submission" date="2012-06" db="EMBL/GenBank/DDBJ databases">
        <title>The complete chromosome of genome of Turneriella parva DSM 21527.</title>
        <authorList>
            <consortium name="US DOE Joint Genome Institute (JGI-PGF)"/>
            <person name="Lucas S."/>
            <person name="Han J."/>
            <person name="Lapidus A."/>
            <person name="Bruce D."/>
            <person name="Goodwin L."/>
            <person name="Pitluck S."/>
            <person name="Peters L."/>
            <person name="Kyrpides N."/>
            <person name="Mavromatis K."/>
            <person name="Ivanova N."/>
            <person name="Mikhailova N."/>
            <person name="Chertkov O."/>
            <person name="Detter J.C."/>
            <person name="Tapia R."/>
            <person name="Han C."/>
            <person name="Land M."/>
            <person name="Hauser L."/>
            <person name="Markowitz V."/>
            <person name="Cheng J.-F."/>
            <person name="Hugenholtz P."/>
            <person name="Woyke T."/>
            <person name="Wu D."/>
            <person name="Gronow S."/>
            <person name="Wellnitz S."/>
            <person name="Brambilla E."/>
            <person name="Klenk H.-P."/>
            <person name="Eisen J.A."/>
        </authorList>
    </citation>
    <scope>NUCLEOTIDE SEQUENCE [LARGE SCALE GENOMIC DNA]</scope>
    <source>
        <strain evidence="4">ATCC BAA-1111 / DSM 21527 / NCTC 11395 / H</strain>
    </source>
</reference>
<dbReference type="InterPro" id="IPR003646">
    <property type="entry name" value="SH3-like_bac-type"/>
</dbReference>
<sequence length="548" mass="59811">MTKLKFSILLILMAGIAAIPACKKKAAGAREAQQASSANEPLSTAFVVKTPIAIQASPEARAKAVVALPVGAAVDIFGTRVADLKTPDTAFWYKVRFTAPGAAAPVEGFVSEREEVLRENFLVFNKKTEERTTVEDAQGNSVDKVGVPGVMATTSVNLRKSPAMNGAVIRQLKNGEVLKVLAISASTVEIDKKRAEWYFVSDAQGQTGYCFGGYMLAGLYDELAQLQDVGFRFIHGWATVTAKYAKALRAPVGADTFNLNSLPMADSDKPKSEILKGAILEIDGETTKSTDRYRVLARFEAEPEYFIQKYYYIAKSDVKFTGDYFTISGKQPHKIEKTLAKDLNTYLRGDVNLQCTRVLPFEGGSDSEKRSFLAIQTALGHAYSVSEDNGKISCLGVNERISLLVETKEGKNIFLGKLGRGEVSFVDLDNNGAPEVVSETYQMRAGSFLQVYAIAEGRLSPIFSYSNEPDTCLSARLEGRYLIVEGGAAEDSDEQLTERCGKNLAEMLKENKAVALNTKHRSFPAYLRYDGAKFQPIEKPDDLPGNPG</sequence>
<organism evidence="3 4">
    <name type="scientific">Turneriella parva (strain ATCC BAA-1111 / DSM 21527 / NCTC 11395 / H)</name>
    <name type="common">Leptospira parva</name>
    <dbReference type="NCBI Taxonomy" id="869212"/>
    <lineage>
        <taxon>Bacteria</taxon>
        <taxon>Pseudomonadati</taxon>
        <taxon>Spirochaetota</taxon>
        <taxon>Spirochaetia</taxon>
        <taxon>Leptospirales</taxon>
        <taxon>Leptospiraceae</taxon>
        <taxon>Turneriella</taxon>
    </lineage>
</organism>
<dbReference type="Gene3D" id="2.30.30.40">
    <property type="entry name" value="SH3 Domains"/>
    <property type="match status" value="1"/>
</dbReference>
<keyword evidence="1" id="KW-0732">Signal</keyword>
<dbReference type="Pfam" id="PF08239">
    <property type="entry name" value="SH3_3"/>
    <property type="match status" value="1"/>
</dbReference>
<feature type="chain" id="PRO_5003686388" evidence="1">
    <location>
        <begin position="22"/>
        <end position="548"/>
    </location>
</feature>
<dbReference type="RefSeq" id="WP_014803675.1">
    <property type="nucleotide sequence ID" value="NC_018020.1"/>
</dbReference>
<name>I4B7B3_TURPD</name>
<gene>
    <name evidence="3" type="ordered locus">Turpa_2530</name>
</gene>
<dbReference type="AlphaFoldDB" id="I4B7B3"/>
<dbReference type="EMBL" id="CP002959">
    <property type="protein sequence ID" value="AFM13170.1"/>
    <property type="molecule type" value="Genomic_DNA"/>
</dbReference>
<evidence type="ECO:0000259" key="2">
    <source>
        <dbReference type="Pfam" id="PF08239"/>
    </source>
</evidence>
<proteinExistence type="predicted"/>
<keyword evidence="4" id="KW-1185">Reference proteome</keyword>
<evidence type="ECO:0000313" key="4">
    <source>
        <dbReference type="Proteomes" id="UP000006048"/>
    </source>
</evidence>
<dbReference type="PATRIC" id="fig|869212.3.peg.2549"/>
<dbReference type="Proteomes" id="UP000006048">
    <property type="component" value="Chromosome"/>
</dbReference>
<dbReference type="HOGENOM" id="CLU_496896_0_0_12"/>
<feature type="signal peptide" evidence="1">
    <location>
        <begin position="1"/>
        <end position="21"/>
    </location>
</feature>
<accession>I4B7B3</accession>
<protein>
    <submittedName>
        <fullName evidence="3">SH3 type 3 domain protein</fullName>
    </submittedName>
</protein>
<dbReference type="KEGG" id="tpx:Turpa_2530"/>